<dbReference type="NCBIfam" id="TIGR02273">
    <property type="entry name" value="16S_RimM"/>
    <property type="match status" value="1"/>
</dbReference>
<dbReference type="SUPFAM" id="SSF50447">
    <property type="entry name" value="Translation proteins"/>
    <property type="match status" value="1"/>
</dbReference>
<proteinExistence type="inferred from homology"/>
<dbReference type="GO" id="GO:0043022">
    <property type="term" value="F:ribosome binding"/>
    <property type="evidence" value="ECO:0007669"/>
    <property type="project" value="InterPro"/>
</dbReference>
<keyword evidence="2" id="KW-0690">Ribosome biogenesis</keyword>
<dbReference type="GO" id="GO:0006364">
    <property type="term" value="P:rRNA processing"/>
    <property type="evidence" value="ECO:0007669"/>
    <property type="project" value="UniProtKB-KW"/>
</dbReference>
<dbReference type="PANTHER" id="PTHR33692:SF1">
    <property type="entry name" value="RIBOSOME MATURATION FACTOR RIMM"/>
    <property type="match status" value="1"/>
</dbReference>
<dbReference type="SUPFAM" id="SSF50346">
    <property type="entry name" value="PRC-barrel domain"/>
    <property type="match status" value="1"/>
</dbReference>
<feature type="domain" description="Ribosome maturation factor RimM PRC barrel" evidence="6">
    <location>
        <begin position="108"/>
        <end position="174"/>
    </location>
</feature>
<reference evidence="7" key="1">
    <citation type="submission" date="2018-06" db="EMBL/GenBank/DDBJ databases">
        <authorList>
            <person name="Zhirakovskaya E."/>
        </authorList>
    </citation>
    <scope>NUCLEOTIDE SEQUENCE</scope>
</reference>
<dbReference type="Gene3D" id="2.40.30.60">
    <property type="entry name" value="RimM"/>
    <property type="match status" value="1"/>
</dbReference>
<accession>A0A3B0VCN3</accession>
<evidence type="ECO:0000256" key="1">
    <source>
        <dbReference type="ARBA" id="ARBA00022490"/>
    </source>
</evidence>
<dbReference type="AlphaFoldDB" id="A0A3B0VCN3"/>
<evidence type="ECO:0000259" key="6">
    <source>
        <dbReference type="Pfam" id="PF24986"/>
    </source>
</evidence>
<gene>
    <name evidence="7" type="ORF">MNBD_DELTA04-865</name>
</gene>
<sequence>MTAAGTDAGEYVLIGKVTKPHGIRGEIKVYPYSGQQDNFLGYKKIFLAAGEDEARIPYAVESSRVQGKLALLKLSGVSTRNAAELLAGSAVWLRRRDLPGLKKDEYYWSDLVGKRAVTDEGRELGLVQSVMITAAHDILTVMDHHGHEYLIPLAGEFLVRLDENEVVLNLPPGLLEINLNP</sequence>
<keyword evidence="4" id="KW-0143">Chaperone</keyword>
<dbReference type="InterPro" id="IPR011033">
    <property type="entry name" value="PRC_barrel-like_sf"/>
</dbReference>
<dbReference type="Gene3D" id="2.30.30.240">
    <property type="entry name" value="PRC-barrel domain"/>
    <property type="match status" value="1"/>
</dbReference>
<organism evidence="7">
    <name type="scientific">hydrothermal vent metagenome</name>
    <dbReference type="NCBI Taxonomy" id="652676"/>
    <lineage>
        <taxon>unclassified sequences</taxon>
        <taxon>metagenomes</taxon>
        <taxon>ecological metagenomes</taxon>
    </lineage>
</organism>
<feature type="domain" description="RimM N-terminal" evidence="5">
    <location>
        <begin position="14"/>
        <end position="96"/>
    </location>
</feature>
<evidence type="ECO:0000259" key="5">
    <source>
        <dbReference type="Pfam" id="PF01782"/>
    </source>
</evidence>
<dbReference type="EMBL" id="UOEY01000120">
    <property type="protein sequence ID" value="VAW41295.1"/>
    <property type="molecule type" value="Genomic_DNA"/>
</dbReference>
<protein>
    <submittedName>
        <fullName evidence="7">16S rRNA processing protein RimM</fullName>
    </submittedName>
</protein>
<keyword evidence="3" id="KW-0698">rRNA processing</keyword>
<dbReference type="GO" id="GO:0005840">
    <property type="term" value="C:ribosome"/>
    <property type="evidence" value="ECO:0007669"/>
    <property type="project" value="InterPro"/>
</dbReference>
<dbReference type="InterPro" id="IPR002676">
    <property type="entry name" value="RimM_N"/>
</dbReference>
<dbReference type="InterPro" id="IPR056792">
    <property type="entry name" value="PRC_RimM"/>
</dbReference>
<keyword evidence="1" id="KW-0963">Cytoplasm</keyword>
<dbReference type="HAMAP" id="MF_00014">
    <property type="entry name" value="Ribosome_mat_RimM"/>
    <property type="match status" value="1"/>
</dbReference>
<evidence type="ECO:0000313" key="7">
    <source>
        <dbReference type="EMBL" id="VAW41295.1"/>
    </source>
</evidence>
<evidence type="ECO:0000256" key="4">
    <source>
        <dbReference type="ARBA" id="ARBA00023186"/>
    </source>
</evidence>
<evidence type="ECO:0000256" key="3">
    <source>
        <dbReference type="ARBA" id="ARBA00022552"/>
    </source>
</evidence>
<dbReference type="InterPro" id="IPR009000">
    <property type="entry name" value="Transl_B-barrel_sf"/>
</dbReference>
<dbReference type="PANTHER" id="PTHR33692">
    <property type="entry name" value="RIBOSOME MATURATION FACTOR RIMM"/>
    <property type="match status" value="1"/>
</dbReference>
<dbReference type="Pfam" id="PF01782">
    <property type="entry name" value="RimM"/>
    <property type="match status" value="1"/>
</dbReference>
<evidence type="ECO:0000256" key="2">
    <source>
        <dbReference type="ARBA" id="ARBA00022517"/>
    </source>
</evidence>
<dbReference type="InterPro" id="IPR011961">
    <property type="entry name" value="RimM"/>
</dbReference>
<dbReference type="InterPro" id="IPR036976">
    <property type="entry name" value="RimM_N_sf"/>
</dbReference>
<dbReference type="Pfam" id="PF24986">
    <property type="entry name" value="PRC_RimM"/>
    <property type="match status" value="1"/>
</dbReference>
<name>A0A3B0VCN3_9ZZZZ</name>